<keyword evidence="1" id="KW-0472">Membrane</keyword>
<organism evidence="3 4">
    <name type="scientific">Pyrococcus kukulkanii</name>
    <dbReference type="NCBI Taxonomy" id="1609559"/>
    <lineage>
        <taxon>Archaea</taxon>
        <taxon>Methanobacteriati</taxon>
        <taxon>Methanobacteriota</taxon>
        <taxon>Thermococci</taxon>
        <taxon>Thermococcales</taxon>
        <taxon>Thermococcaceae</taxon>
        <taxon>Pyrococcus</taxon>
    </lineage>
</organism>
<dbReference type="PANTHER" id="PTHR30032">
    <property type="entry name" value="N-ACETYLMURAMOYL-L-ALANINE AMIDASE-RELATED"/>
    <property type="match status" value="1"/>
</dbReference>
<feature type="domain" description="DUF7343" evidence="2">
    <location>
        <begin position="268"/>
        <end position="324"/>
    </location>
</feature>
<dbReference type="PANTHER" id="PTHR30032:SF4">
    <property type="entry name" value="AMIDASE ENHANCER"/>
    <property type="match status" value="1"/>
</dbReference>
<dbReference type="InterPro" id="IPR055767">
    <property type="entry name" value="DUF7343"/>
</dbReference>
<dbReference type="KEGG" id="pyc:TQ32_03520"/>
<accession>A0A127B8F1</accession>
<evidence type="ECO:0000313" key="4">
    <source>
        <dbReference type="Proteomes" id="UP000070587"/>
    </source>
</evidence>
<reference evidence="3 4" key="2">
    <citation type="journal article" date="2016" name="Int. J. Syst. Evol. Microbiol.">
        <title>Pyrococcus kukulkanii sp. nov., a hyperthermophilic, piezophilic archaeon isolated from a deep-sea hydrothermal vent.</title>
        <authorList>
            <person name="Callac N."/>
            <person name="Oger P."/>
            <person name="Lesongeur F."/>
            <person name="Rattray J.E."/>
            <person name="Vannier P."/>
            <person name="Michoud G."/>
            <person name="Beauverger M."/>
            <person name="Gayet N."/>
            <person name="Rouxel O."/>
            <person name="Jebbar M."/>
            <person name="Godfroy A."/>
        </authorList>
    </citation>
    <scope>NUCLEOTIDE SEQUENCE [LARGE SCALE GENOMIC DNA]</scope>
    <source>
        <strain evidence="3 4">NCB100</strain>
    </source>
</reference>
<dbReference type="AlphaFoldDB" id="A0A127B8F1"/>
<dbReference type="InterPro" id="IPR051922">
    <property type="entry name" value="Bact_Sporulation_Assoc"/>
</dbReference>
<dbReference type="Gene3D" id="3.40.50.12090">
    <property type="match status" value="1"/>
</dbReference>
<dbReference type="PATRIC" id="fig|1609559.3.peg.733"/>
<evidence type="ECO:0000259" key="2">
    <source>
        <dbReference type="Pfam" id="PF24034"/>
    </source>
</evidence>
<dbReference type="Pfam" id="PF04122">
    <property type="entry name" value="CW_binding_2"/>
    <property type="match status" value="1"/>
</dbReference>
<feature type="transmembrane region" description="Helical" evidence="1">
    <location>
        <begin position="229"/>
        <end position="250"/>
    </location>
</feature>
<dbReference type="STRING" id="1609559.TQ32_03520"/>
<proteinExistence type="predicted"/>
<dbReference type="InterPro" id="IPR036388">
    <property type="entry name" value="WH-like_DNA-bd_sf"/>
</dbReference>
<sequence>MRRVLISLVLMSFFIGHVYASYPQYDLIIVRNDDIIDYLIALPYSHLINVPILPVNPKRLDKITKAQLYSYIQLGRNKVLIVGSANAVSLEVENELRDMGFKVTRIGGADRAETAEKLALHFYPNGSKVVVLASAWDYGSTLAAAKFAMEYKYPLLLTWENQLSPAALAGIKALHPNMVILVGLGLNETIEKTLEEVGYETYWIGRDIEPLPIETNTTTTSTPPSKGTGLSFIMGMLVAFLIMGPFIVYLSKKRSERKQELLELLNEKEIAVLRAIIENGGEIKQEELPEIVGYSRPTISRIIQSLEKKGMVIREKSGKTFIVKVIKKVKLD</sequence>
<dbReference type="Gene3D" id="1.10.10.10">
    <property type="entry name" value="Winged helix-like DNA-binding domain superfamily/Winged helix DNA-binding domain"/>
    <property type="match status" value="1"/>
</dbReference>
<dbReference type="Pfam" id="PF24034">
    <property type="entry name" value="DUF7343"/>
    <property type="match status" value="1"/>
</dbReference>
<protein>
    <recommendedName>
        <fullName evidence="2">DUF7343 domain-containing protein</fullName>
    </recommendedName>
</protein>
<dbReference type="Proteomes" id="UP000070587">
    <property type="component" value="Chromosome"/>
</dbReference>
<dbReference type="SUPFAM" id="SSF46785">
    <property type="entry name" value="Winged helix' DNA-binding domain"/>
    <property type="match status" value="1"/>
</dbReference>
<reference evidence="4" key="1">
    <citation type="submission" date="2015-02" db="EMBL/GenBank/DDBJ databases">
        <title>Pyrococcus kukulkanii sp. nov., a novel hyperthermophilic archaeon isolated from a deep-sea hydrothermal vent at the Guaymas Basin.</title>
        <authorList>
            <person name="Oger P.M."/>
            <person name="Callac N."/>
            <person name="Jebbar M."/>
            <person name="Godfroy A."/>
        </authorList>
    </citation>
    <scope>NUCLEOTIDE SEQUENCE [LARGE SCALE GENOMIC DNA]</scope>
    <source>
        <strain evidence="4">NCB100</strain>
    </source>
</reference>
<dbReference type="InterPro" id="IPR007253">
    <property type="entry name" value="Cell_wall-bd_2"/>
</dbReference>
<name>A0A127B8F1_9EURY</name>
<keyword evidence="1" id="KW-1133">Transmembrane helix</keyword>
<dbReference type="EMBL" id="CP010835">
    <property type="protein sequence ID" value="AMM53653.1"/>
    <property type="molecule type" value="Genomic_DNA"/>
</dbReference>
<gene>
    <name evidence="3" type="ORF">TQ32_03520</name>
</gene>
<dbReference type="InterPro" id="IPR036390">
    <property type="entry name" value="WH_DNA-bd_sf"/>
</dbReference>
<keyword evidence="1" id="KW-0812">Transmembrane</keyword>
<evidence type="ECO:0000256" key="1">
    <source>
        <dbReference type="SAM" id="Phobius"/>
    </source>
</evidence>
<evidence type="ECO:0000313" key="3">
    <source>
        <dbReference type="EMBL" id="AMM53653.1"/>
    </source>
</evidence>